<dbReference type="Gene3D" id="1.10.10.1330">
    <property type="entry name" value="RNA polymerase sigma-54 factor, core-binding domain"/>
    <property type="match status" value="1"/>
</dbReference>
<keyword evidence="3" id="KW-0808">Transferase</keyword>
<keyword evidence="2" id="KW-0240">DNA-directed RNA polymerase</keyword>
<gene>
    <name evidence="12" type="primary">rpoN</name>
    <name evidence="12" type="ORF">BSF38_02680</name>
</gene>
<dbReference type="GO" id="GO:0000428">
    <property type="term" value="C:DNA-directed RNA polymerase complex"/>
    <property type="evidence" value="ECO:0007669"/>
    <property type="project" value="UniProtKB-KW"/>
</dbReference>
<dbReference type="EMBL" id="CP019082">
    <property type="protein sequence ID" value="APW61176.1"/>
    <property type="molecule type" value="Genomic_DNA"/>
</dbReference>
<evidence type="ECO:0000313" key="13">
    <source>
        <dbReference type="Proteomes" id="UP000186309"/>
    </source>
</evidence>
<dbReference type="STRING" id="1387353.BSF38_02680"/>
<keyword evidence="8" id="KW-0804">Transcription</keyword>
<dbReference type="AlphaFoldDB" id="A0A1U7CQJ3"/>
<dbReference type="PANTHER" id="PTHR32248:SF4">
    <property type="entry name" value="RNA POLYMERASE SIGMA-54 FACTOR"/>
    <property type="match status" value="1"/>
</dbReference>
<dbReference type="NCBIfam" id="TIGR02395">
    <property type="entry name" value="rpoN_sigma"/>
    <property type="match status" value="1"/>
</dbReference>
<dbReference type="InterPro" id="IPR007046">
    <property type="entry name" value="RNA_pol_sigma_54_core-bd"/>
</dbReference>
<reference evidence="13" key="1">
    <citation type="submission" date="2016-12" db="EMBL/GenBank/DDBJ databases">
        <title>Comparative genomics of four Isosphaeraceae planctomycetes: a common pool of plasmids and glycoside hydrolase genes.</title>
        <authorList>
            <person name="Ivanova A."/>
        </authorList>
    </citation>
    <scope>NUCLEOTIDE SEQUENCE [LARGE SCALE GENOMIC DNA]</scope>
    <source>
        <strain evidence="13">PX4</strain>
    </source>
</reference>
<dbReference type="GO" id="GO:0003677">
    <property type="term" value="F:DNA binding"/>
    <property type="evidence" value="ECO:0007669"/>
    <property type="project" value="UniProtKB-KW"/>
</dbReference>
<dbReference type="Gene3D" id="1.10.10.60">
    <property type="entry name" value="Homeodomain-like"/>
    <property type="match status" value="1"/>
</dbReference>
<dbReference type="OrthoDB" id="9814402at2"/>
<dbReference type="GO" id="GO:0006352">
    <property type="term" value="P:DNA-templated transcription initiation"/>
    <property type="evidence" value="ECO:0007669"/>
    <property type="project" value="InterPro"/>
</dbReference>
<dbReference type="GO" id="GO:0001216">
    <property type="term" value="F:DNA-binding transcription activator activity"/>
    <property type="evidence" value="ECO:0007669"/>
    <property type="project" value="InterPro"/>
</dbReference>
<name>A0A1U7CQJ3_9BACT</name>
<evidence type="ECO:0000313" key="12">
    <source>
        <dbReference type="EMBL" id="APW61176.1"/>
    </source>
</evidence>
<keyword evidence="7" id="KW-0238">DNA-binding</keyword>
<dbReference type="RefSeq" id="WP_076346336.1">
    <property type="nucleotide sequence ID" value="NZ_CP019082.1"/>
</dbReference>
<evidence type="ECO:0000256" key="8">
    <source>
        <dbReference type="ARBA" id="ARBA00023163"/>
    </source>
</evidence>
<dbReference type="Proteomes" id="UP000186309">
    <property type="component" value="Chromosome"/>
</dbReference>
<dbReference type="PROSITE" id="PS00718">
    <property type="entry name" value="SIGMA54_2"/>
    <property type="match status" value="1"/>
</dbReference>
<dbReference type="PANTHER" id="PTHR32248">
    <property type="entry name" value="RNA POLYMERASE SIGMA-54 FACTOR"/>
    <property type="match status" value="1"/>
</dbReference>
<proteinExistence type="inferred from homology"/>
<protein>
    <submittedName>
        <fullName evidence="12">RNA polymerase sigma-54 factor</fullName>
    </submittedName>
</protein>
<evidence type="ECO:0000256" key="2">
    <source>
        <dbReference type="ARBA" id="ARBA00022478"/>
    </source>
</evidence>
<feature type="domain" description="RNA polymerase sigma factor 54 core-binding" evidence="11">
    <location>
        <begin position="118"/>
        <end position="311"/>
    </location>
</feature>
<dbReference type="PIRSF" id="PIRSF000774">
    <property type="entry name" value="RpoN"/>
    <property type="match status" value="1"/>
</dbReference>
<feature type="domain" description="RNA polymerase sigma factor 54 DNA-binding" evidence="10">
    <location>
        <begin position="326"/>
        <end position="484"/>
    </location>
</feature>
<evidence type="ECO:0000256" key="3">
    <source>
        <dbReference type="ARBA" id="ARBA00022679"/>
    </source>
</evidence>
<evidence type="ECO:0000256" key="5">
    <source>
        <dbReference type="ARBA" id="ARBA00023015"/>
    </source>
</evidence>
<comment type="similarity">
    <text evidence="1">Belongs to the sigma-54 factor family.</text>
</comment>
<keyword evidence="4" id="KW-0548">Nucleotidyltransferase</keyword>
<dbReference type="Pfam" id="PF00309">
    <property type="entry name" value="Sigma54_AID"/>
    <property type="match status" value="1"/>
</dbReference>
<dbReference type="InterPro" id="IPR000394">
    <property type="entry name" value="RNA_pol_sigma_54"/>
</dbReference>
<organism evidence="12 13">
    <name type="scientific">Paludisphaera borealis</name>
    <dbReference type="NCBI Taxonomy" id="1387353"/>
    <lineage>
        <taxon>Bacteria</taxon>
        <taxon>Pseudomonadati</taxon>
        <taxon>Planctomycetota</taxon>
        <taxon>Planctomycetia</taxon>
        <taxon>Isosphaerales</taxon>
        <taxon>Isosphaeraceae</taxon>
        <taxon>Paludisphaera</taxon>
    </lineage>
</organism>
<evidence type="ECO:0000256" key="6">
    <source>
        <dbReference type="ARBA" id="ARBA00023082"/>
    </source>
</evidence>
<dbReference type="Pfam" id="PF04963">
    <property type="entry name" value="Sigma54_CBD"/>
    <property type="match status" value="1"/>
</dbReference>
<feature type="region of interest" description="Disordered" evidence="9">
    <location>
        <begin position="46"/>
        <end position="123"/>
    </location>
</feature>
<evidence type="ECO:0000259" key="11">
    <source>
        <dbReference type="Pfam" id="PF04963"/>
    </source>
</evidence>
<dbReference type="InterPro" id="IPR007634">
    <property type="entry name" value="RNA_pol_sigma_54_DNA-bd"/>
</dbReference>
<feature type="compositionally biased region" description="Low complexity" evidence="9">
    <location>
        <begin position="55"/>
        <end position="74"/>
    </location>
</feature>
<keyword evidence="6" id="KW-0731">Sigma factor</keyword>
<dbReference type="GO" id="GO:0016779">
    <property type="term" value="F:nucleotidyltransferase activity"/>
    <property type="evidence" value="ECO:0007669"/>
    <property type="project" value="UniProtKB-KW"/>
</dbReference>
<evidence type="ECO:0000256" key="7">
    <source>
        <dbReference type="ARBA" id="ARBA00023125"/>
    </source>
</evidence>
<sequence>MRLDTSQQMRTEMRLRMAPRMIQSMEILQLPIMALQERIEQELSENPVLVDLRESTPTTTEDSDDTSTPAPAEAETAESNEFDSLGGLDENWSELYDEGPRRSRASLSEEGDRKQDAMQNMASRPRSFHDGLAEQLGFFDCDPILRDLAEYIIHSLDDNGYLPKNVTLHDIARDFGHDVTIEQAEDALRMVQRLDPPGVGARDLRECLLLQLTPETPCLDILRTLITHHLDDLQHNRLPTIEKKTGLSIEGIKAAIEHLRRLNPRPGSSYNLQENTHYVVPDLVVEPNELGTYDVRLVDEHTPNLSISRYYQKQLRNKATDPAAREFIQKRIQSARWLIESIEQRRNTLLKVARAIIEHQRPFLDKGPEFIEPLKMQQIADRVGVHVTTVSRAVDDKWVQSPRGIFPLKRFFGGGTTTADGDEIAWDTIKQKLLEVVAKEDKQNPMSDEEIVDEMGRHGLKVARRTVTKYRQALSIPSSRQRKQF</sequence>
<dbReference type="KEGG" id="pbor:BSF38_02680"/>
<evidence type="ECO:0000256" key="1">
    <source>
        <dbReference type="ARBA" id="ARBA00008798"/>
    </source>
</evidence>
<dbReference type="Pfam" id="PF04552">
    <property type="entry name" value="Sigma54_DBD"/>
    <property type="match status" value="1"/>
</dbReference>
<keyword evidence="13" id="KW-1185">Reference proteome</keyword>
<dbReference type="InterPro" id="IPR038709">
    <property type="entry name" value="RpoN_core-bd_sf"/>
</dbReference>
<dbReference type="GO" id="GO:0016987">
    <property type="term" value="F:sigma factor activity"/>
    <property type="evidence" value="ECO:0007669"/>
    <property type="project" value="UniProtKB-KW"/>
</dbReference>
<dbReference type="PRINTS" id="PR00045">
    <property type="entry name" value="SIGMA54FCT"/>
</dbReference>
<evidence type="ECO:0000259" key="10">
    <source>
        <dbReference type="Pfam" id="PF04552"/>
    </source>
</evidence>
<dbReference type="PROSITE" id="PS50044">
    <property type="entry name" value="SIGMA54_3"/>
    <property type="match status" value="1"/>
</dbReference>
<keyword evidence="5" id="KW-0805">Transcription regulation</keyword>
<accession>A0A1U7CQJ3</accession>
<evidence type="ECO:0000256" key="4">
    <source>
        <dbReference type="ARBA" id="ARBA00022695"/>
    </source>
</evidence>
<evidence type="ECO:0000256" key="9">
    <source>
        <dbReference type="SAM" id="MobiDB-lite"/>
    </source>
</evidence>